<dbReference type="AlphaFoldDB" id="E0UCG5"/>
<dbReference type="STRING" id="497965.Cyan7822_2054"/>
<feature type="chain" id="PRO_5003141273" description="PEP-CTERM protein-sorting domain-containing protein" evidence="1">
    <location>
        <begin position="27"/>
        <end position="232"/>
    </location>
</feature>
<dbReference type="eggNOG" id="ENOG5030I1A">
    <property type="taxonomic scope" value="Bacteria"/>
</dbReference>
<evidence type="ECO:0000313" key="2">
    <source>
        <dbReference type="EMBL" id="ADN14036.1"/>
    </source>
</evidence>
<dbReference type="EMBL" id="CP002198">
    <property type="protein sequence ID" value="ADN14036.1"/>
    <property type="molecule type" value="Genomic_DNA"/>
</dbReference>
<keyword evidence="1" id="KW-0732">Signal</keyword>
<dbReference type="Proteomes" id="UP000008206">
    <property type="component" value="Chromosome"/>
</dbReference>
<gene>
    <name evidence="2" type="ordered locus">Cyan7822_2054</name>
</gene>
<organism evidence="2 3">
    <name type="scientific">Gloeothece verrucosa (strain PCC 7822)</name>
    <name type="common">Cyanothece sp. (strain PCC 7822)</name>
    <dbReference type="NCBI Taxonomy" id="497965"/>
    <lineage>
        <taxon>Bacteria</taxon>
        <taxon>Bacillati</taxon>
        <taxon>Cyanobacteriota</taxon>
        <taxon>Cyanophyceae</taxon>
        <taxon>Oscillatoriophycideae</taxon>
        <taxon>Chroococcales</taxon>
        <taxon>Aphanothecaceae</taxon>
        <taxon>Gloeothece</taxon>
        <taxon>Gloeothece verrucosa</taxon>
    </lineage>
</organism>
<feature type="signal peptide" evidence="1">
    <location>
        <begin position="1"/>
        <end position="26"/>
    </location>
</feature>
<protein>
    <recommendedName>
        <fullName evidence="4">PEP-CTERM protein-sorting domain-containing protein</fullName>
    </recommendedName>
</protein>
<name>E0UCG5_GLOV7</name>
<evidence type="ECO:0008006" key="4">
    <source>
        <dbReference type="Google" id="ProtNLM"/>
    </source>
</evidence>
<dbReference type="HOGENOM" id="CLU_1029409_0_0_3"/>
<evidence type="ECO:0000313" key="3">
    <source>
        <dbReference type="Proteomes" id="UP000008206"/>
    </source>
</evidence>
<evidence type="ECO:0000256" key="1">
    <source>
        <dbReference type="SAM" id="SignalP"/>
    </source>
</evidence>
<keyword evidence="3" id="KW-1185">Reference proteome</keyword>
<accession>E0UCG5</accession>
<proteinExistence type="predicted"/>
<dbReference type="KEGG" id="cyj:Cyan7822_2054"/>
<reference evidence="3" key="1">
    <citation type="journal article" date="2011" name="MBio">
        <title>Novel metabolic attributes of the genus Cyanothece, comprising a group of unicellular nitrogen-fixing Cyanobacteria.</title>
        <authorList>
            <person name="Bandyopadhyay A."/>
            <person name="Elvitigala T."/>
            <person name="Welsh E."/>
            <person name="Stockel J."/>
            <person name="Liberton M."/>
            <person name="Min H."/>
            <person name="Sherman L.A."/>
            <person name="Pakrasi H.B."/>
        </authorList>
    </citation>
    <scope>NUCLEOTIDE SEQUENCE [LARGE SCALE GENOMIC DNA]</scope>
    <source>
        <strain evidence="3">PCC 7822</strain>
    </source>
</reference>
<dbReference type="RefSeq" id="WP_013322142.1">
    <property type="nucleotide sequence ID" value="NC_014501.1"/>
</dbReference>
<sequence>MDGCKFCVAVGIALAGFFSFPSSLKAAWLYDETVNGDLSGNRLSPTHLPDLAAGENLLHIIINNQSANSTDKDLDYFTLTIPKNLSLTKLILTDYVLGDDAAFIAIEKGSVITEDPKAPNPGNLLGFAEVGTNPAQSVVNIGEDLLPLMGLNQNRPDLPNGYPSPNPQGFIPPLLSGDYAFWVQQSSYTEQPTEITLTFVATPVPEPASIVALITVGLLGTFGKIKSSSSKM</sequence>